<evidence type="ECO:0000313" key="1">
    <source>
        <dbReference type="EMBL" id="KAB7783655.1"/>
    </source>
</evidence>
<proteinExistence type="predicted"/>
<gene>
    <name evidence="1" type="ORF">F8B43_3578</name>
</gene>
<dbReference type="AlphaFoldDB" id="A0A833J357"/>
<comment type="caution">
    <text evidence="1">The sequence shown here is derived from an EMBL/GenBank/DDBJ whole genome shotgun (WGS) entry which is preliminary data.</text>
</comment>
<reference evidence="1 2" key="1">
    <citation type="submission" date="2019-10" db="EMBL/GenBank/DDBJ databases">
        <title>Draft Genome Sequence of the Caffeine Degrading Methylotroph Methylorubrum populi PINKEL.</title>
        <authorList>
            <person name="Dawson S.C."/>
            <person name="Zhang X."/>
            <person name="Wright M.E."/>
            <person name="Sharma G."/>
            <person name="Langner J.T."/>
            <person name="Ditty J.L."/>
            <person name="Subuyuj G.A."/>
        </authorList>
    </citation>
    <scope>NUCLEOTIDE SEQUENCE [LARGE SCALE GENOMIC DNA]</scope>
    <source>
        <strain evidence="1 2">Pinkel</strain>
    </source>
</reference>
<organism evidence="1 2">
    <name type="scientific">Methylorubrum populi</name>
    <dbReference type="NCBI Taxonomy" id="223967"/>
    <lineage>
        <taxon>Bacteria</taxon>
        <taxon>Pseudomonadati</taxon>
        <taxon>Pseudomonadota</taxon>
        <taxon>Alphaproteobacteria</taxon>
        <taxon>Hyphomicrobiales</taxon>
        <taxon>Methylobacteriaceae</taxon>
        <taxon>Methylorubrum</taxon>
    </lineage>
</organism>
<accession>A0A833J357</accession>
<dbReference type="EMBL" id="WEKV01000014">
    <property type="protein sequence ID" value="KAB7783655.1"/>
    <property type="molecule type" value="Genomic_DNA"/>
</dbReference>
<name>A0A833J357_9HYPH</name>
<sequence>MGCPTSRRCGASSSGEAAPQCSMWDEGVRSACDENGASPAHCGRCRGRRKADCRVARVNDSIIRRAIPVAREAVSPPLSEDHAAFLCVAQ</sequence>
<dbReference type="Proteomes" id="UP000469949">
    <property type="component" value="Unassembled WGS sequence"/>
</dbReference>
<protein>
    <submittedName>
        <fullName evidence="1">Uncharacterized protein</fullName>
    </submittedName>
</protein>
<evidence type="ECO:0000313" key="2">
    <source>
        <dbReference type="Proteomes" id="UP000469949"/>
    </source>
</evidence>